<keyword evidence="6" id="KW-1185">Reference proteome</keyword>
<dbReference type="SFLD" id="SFLDS00003">
    <property type="entry name" value="Haloacid_Dehalogenase"/>
    <property type="match status" value="1"/>
</dbReference>
<dbReference type="AlphaFoldDB" id="A0A444LJI5"/>
<dbReference type="InterPro" id="IPR051600">
    <property type="entry name" value="Beta-PGM-like"/>
</dbReference>
<dbReference type="GO" id="GO:0046872">
    <property type="term" value="F:metal ion binding"/>
    <property type="evidence" value="ECO:0007669"/>
    <property type="project" value="UniProtKB-KW"/>
</dbReference>
<dbReference type="GO" id="GO:0016787">
    <property type="term" value="F:hydrolase activity"/>
    <property type="evidence" value="ECO:0007669"/>
    <property type="project" value="UniProtKB-KW"/>
</dbReference>
<reference evidence="5 6" key="1">
    <citation type="submission" date="2019-01" db="EMBL/GenBank/DDBJ databases">
        <title>The draft genome of Rhizobium sp. 24NR.</title>
        <authorList>
            <person name="Liu L."/>
            <person name="Liang L."/>
            <person name="Shi S."/>
            <person name="Xu L."/>
            <person name="Wang X."/>
            <person name="Li L."/>
            <person name="Zhang X."/>
        </authorList>
    </citation>
    <scope>NUCLEOTIDE SEQUENCE [LARGE SCALE GENOMIC DNA]</scope>
    <source>
        <strain evidence="5 6">24NR</strain>
    </source>
</reference>
<dbReference type="SFLD" id="SFLDG01135">
    <property type="entry name" value="C1.5.6:_HAD__Beta-PGM__Phospha"/>
    <property type="match status" value="1"/>
</dbReference>
<name>A0A444LJI5_9HYPH</name>
<gene>
    <name evidence="5" type="ORF">EPK99_11595</name>
</gene>
<dbReference type="InterPro" id="IPR036412">
    <property type="entry name" value="HAD-like_sf"/>
</dbReference>
<protein>
    <submittedName>
        <fullName evidence="5">HAD family hydrolase</fullName>
    </submittedName>
</protein>
<dbReference type="Pfam" id="PF00702">
    <property type="entry name" value="Hydrolase"/>
    <property type="match status" value="1"/>
</dbReference>
<dbReference type="InterPro" id="IPR006439">
    <property type="entry name" value="HAD-SF_hydro_IA"/>
</dbReference>
<evidence type="ECO:0000256" key="4">
    <source>
        <dbReference type="ARBA" id="ARBA00022842"/>
    </source>
</evidence>
<dbReference type="SUPFAM" id="SSF56784">
    <property type="entry name" value="HAD-like"/>
    <property type="match status" value="1"/>
</dbReference>
<keyword evidence="5" id="KW-0378">Hydrolase</keyword>
<proteinExistence type="inferred from homology"/>
<dbReference type="Proteomes" id="UP000287687">
    <property type="component" value="Unassembled WGS sequence"/>
</dbReference>
<dbReference type="NCBIfam" id="TIGR01549">
    <property type="entry name" value="HAD-SF-IA-v1"/>
    <property type="match status" value="1"/>
</dbReference>
<keyword evidence="3" id="KW-0479">Metal-binding</keyword>
<keyword evidence="4" id="KW-0460">Magnesium</keyword>
<dbReference type="PANTHER" id="PTHR46193:SF10">
    <property type="entry name" value="6-PHOSPHOGLUCONATE PHOSPHATASE"/>
    <property type="match status" value="1"/>
</dbReference>
<evidence type="ECO:0000256" key="3">
    <source>
        <dbReference type="ARBA" id="ARBA00022723"/>
    </source>
</evidence>
<evidence type="ECO:0000313" key="5">
    <source>
        <dbReference type="EMBL" id="RWX79200.1"/>
    </source>
</evidence>
<comment type="cofactor">
    <cofactor evidence="1">
        <name>Mg(2+)</name>
        <dbReference type="ChEBI" id="CHEBI:18420"/>
    </cofactor>
</comment>
<sequence length="241" mass="25935">MTDVTQTATPLVIFDCDGVLVDSEPVSVRVLVDALGRKGVAMEEAEAYRRFLGRSLATVTTAMRDEFGIEADATFLEEMRHDLYRRFRSELQPVKDVADALDGLAVRRCVASSSQPERIRLSLTLTGLIDKFEPHIFSASMVARGKPAPDLFLHAAAQMGADPKDCVVVEDSPAGIEAAHRAGMTVFAFTGASHASTPGYREQVSALAPDAEFDAMADLIHLVQEHFEGRGSAISGDSPGV</sequence>
<dbReference type="Gene3D" id="1.10.150.240">
    <property type="entry name" value="Putative phosphatase, domain 2"/>
    <property type="match status" value="1"/>
</dbReference>
<dbReference type="Gene3D" id="3.40.50.1000">
    <property type="entry name" value="HAD superfamily/HAD-like"/>
    <property type="match status" value="1"/>
</dbReference>
<dbReference type="PANTHER" id="PTHR46193">
    <property type="entry name" value="6-PHOSPHOGLUCONATE PHOSPHATASE"/>
    <property type="match status" value="1"/>
</dbReference>
<dbReference type="SFLD" id="SFLDG01129">
    <property type="entry name" value="C1.5:_HAD__Beta-PGM__Phosphata"/>
    <property type="match status" value="1"/>
</dbReference>
<dbReference type="CDD" id="cd07526">
    <property type="entry name" value="HAD_BPGM_like"/>
    <property type="match status" value="1"/>
</dbReference>
<dbReference type="NCBIfam" id="TIGR01509">
    <property type="entry name" value="HAD-SF-IA-v3"/>
    <property type="match status" value="1"/>
</dbReference>
<comment type="caution">
    <text evidence="5">The sequence shown here is derived from an EMBL/GenBank/DDBJ whole genome shotgun (WGS) entry which is preliminary data.</text>
</comment>
<dbReference type="InterPro" id="IPR023198">
    <property type="entry name" value="PGP-like_dom2"/>
</dbReference>
<dbReference type="OrthoDB" id="9797743at2"/>
<comment type="similarity">
    <text evidence="2">Belongs to the HAD-like hydrolase superfamily. CbbY/CbbZ/Gph/YieH family.</text>
</comment>
<evidence type="ECO:0000313" key="6">
    <source>
        <dbReference type="Proteomes" id="UP000287687"/>
    </source>
</evidence>
<evidence type="ECO:0000256" key="1">
    <source>
        <dbReference type="ARBA" id="ARBA00001946"/>
    </source>
</evidence>
<accession>A0A444LJI5</accession>
<organism evidence="5 6">
    <name type="scientific">Neorhizobium lilium</name>
    <dbReference type="NCBI Taxonomy" id="2503024"/>
    <lineage>
        <taxon>Bacteria</taxon>
        <taxon>Pseudomonadati</taxon>
        <taxon>Pseudomonadota</taxon>
        <taxon>Alphaproteobacteria</taxon>
        <taxon>Hyphomicrobiales</taxon>
        <taxon>Rhizobiaceae</taxon>
        <taxon>Rhizobium/Agrobacterium group</taxon>
        <taxon>Neorhizobium</taxon>
    </lineage>
</organism>
<dbReference type="InterPro" id="IPR023214">
    <property type="entry name" value="HAD_sf"/>
</dbReference>
<evidence type="ECO:0000256" key="2">
    <source>
        <dbReference type="ARBA" id="ARBA00006171"/>
    </source>
</evidence>
<dbReference type="EMBL" id="SBIP01000002">
    <property type="protein sequence ID" value="RWX79200.1"/>
    <property type="molecule type" value="Genomic_DNA"/>
</dbReference>